<dbReference type="InterPro" id="IPR026960">
    <property type="entry name" value="RVT-Znf"/>
</dbReference>
<dbReference type="GeneID" id="113714973"/>
<protein>
    <recommendedName>
        <fullName evidence="1">Reverse transcriptase domain-containing protein</fullName>
    </recommendedName>
</protein>
<proteinExistence type="predicted"/>
<reference evidence="3" key="2">
    <citation type="submission" date="2025-08" db="UniProtKB">
        <authorList>
            <consortium name="RefSeq"/>
        </authorList>
    </citation>
    <scope>IDENTIFICATION</scope>
    <source>
        <tissue evidence="3">Leaves</tissue>
    </source>
</reference>
<sequence>MNKLQREDGSWTESEEELSSEIADYYRKLLTSSGDGDLTEVLEGIPNNITVEMNENLIKPVEEMEIKSALFSMSPDKAPGTDGMSPIFFQKFWIIIKNDVVKAVQSFFHSGHLLKNVNHTVITLIPKVLNPTSLKLYRPISLCNTMYKIIAKILANRLKSVLHCCICKNQSAFIPGRQILDNIMLSHEYLHYLKNKKQGKEGFMAVKLDMSKAYDRVEWSFLDAMMAKLGFHYKWRNWIMECLRTVTYSFSINGEVKEYVTPGRGIRQGDPLSPYLFLLCSEGFSNLLRRAAESKKISGMRICRRGPSITHLFFADDSLIFCKANQQQATELMRVLHVYATGSGQLINLDKSSILFSKNVSPVEKQEICQIIGNMQQVSQGKYLGLPMVVTRTKEQIFGFIRNNIQQRLLKWQNRLLSAAGKEIMLKSVSMAMPTYTMSCFKVPKRLCKDISSIMSNYWWGEVNGKNKIHWCSWKKLTQVKEKGGLGFKELEAFNSALLGKQVWRILTQPNLLVSQVLKAKYFPMSSIFKCKVPNNASWMWRGLMEAREFVEQGVRRRIGNGRSTQIWNDKWIPDATNGRVTTKRQLDSSPHKVDELIIQKRWNRILVFQLFNEVDAERILSIPISLSGREDSYFWLHGADGKYSVTSGYKALISSRERPQKDIQEEVSTSWEQQNNKMWKVLWRLKIKHKLKIFLWKCLNNALPVREIIHGRTKVGDPFCRRCGEGRETIEHTLLNCREAKQIWQFAPIQWEGTQEYNGCFKRWWTAIIEARYRASGAQHLALTVNILWQIWKARNDWEFKGEYHQPWKTIKKAQEEWLEFEEATNKETRMSTGETSLDNHDDQQLEPEGGTVIMRVAATSYTDKPALGIGITLAEGNQEPKIGWALRERSSGVQLVDEAVALKLAMCKATTLQQRKVQFQVLNKQLLNLIRSQKASDIRVATMVEDIVQLKGMFHMCSFCLVNSGNNHLSSRISLYALGITIDEELWFPQC</sequence>
<accession>A0A6P6UZ98</accession>
<keyword evidence="2" id="KW-1185">Reference proteome</keyword>
<evidence type="ECO:0000313" key="2">
    <source>
        <dbReference type="Proteomes" id="UP001652660"/>
    </source>
</evidence>
<dbReference type="PANTHER" id="PTHR33116">
    <property type="entry name" value="REVERSE TRANSCRIPTASE ZINC-BINDING DOMAIN-CONTAINING PROTEIN-RELATED-RELATED"/>
    <property type="match status" value="1"/>
</dbReference>
<dbReference type="SUPFAM" id="SSF56672">
    <property type="entry name" value="DNA/RNA polymerases"/>
    <property type="match status" value="1"/>
</dbReference>
<feature type="domain" description="Reverse transcriptase" evidence="1">
    <location>
        <begin position="106"/>
        <end position="388"/>
    </location>
</feature>
<gene>
    <name evidence="3" type="primary">LOC113714973</name>
</gene>
<dbReference type="Proteomes" id="UP001652660">
    <property type="component" value="Chromosome 10c"/>
</dbReference>
<dbReference type="OrthoDB" id="1937528at2759"/>
<dbReference type="Pfam" id="PF13966">
    <property type="entry name" value="zf-RVT"/>
    <property type="match status" value="1"/>
</dbReference>
<evidence type="ECO:0000313" key="3">
    <source>
        <dbReference type="RefSeq" id="XP_027094917.1"/>
    </source>
</evidence>
<evidence type="ECO:0000259" key="1">
    <source>
        <dbReference type="PROSITE" id="PS50878"/>
    </source>
</evidence>
<dbReference type="InterPro" id="IPR000477">
    <property type="entry name" value="RT_dom"/>
</dbReference>
<dbReference type="RefSeq" id="XP_027094917.1">
    <property type="nucleotide sequence ID" value="XM_027239116.1"/>
</dbReference>
<dbReference type="AlphaFoldDB" id="A0A6P6UZ98"/>
<name>A0A6P6UZ98_COFAR</name>
<dbReference type="PANTHER" id="PTHR33116:SF86">
    <property type="entry name" value="REVERSE TRANSCRIPTASE DOMAIN-CONTAINING PROTEIN"/>
    <property type="match status" value="1"/>
</dbReference>
<dbReference type="Pfam" id="PF00078">
    <property type="entry name" value="RVT_1"/>
    <property type="match status" value="1"/>
</dbReference>
<dbReference type="PROSITE" id="PS50878">
    <property type="entry name" value="RT_POL"/>
    <property type="match status" value="1"/>
</dbReference>
<dbReference type="CDD" id="cd01650">
    <property type="entry name" value="RT_nLTR_like"/>
    <property type="match status" value="1"/>
</dbReference>
<organism evidence="2 3">
    <name type="scientific">Coffea arabica</name>
    <name type="common">Arabian coffee</name>
    <dbReference type="NCBI Taxonomy" id="13443"/>
    <lineage>
        <taxon>Eukaryota</taxon>
        <taxon>Viridiplantae</taxon>
        <taxon>Streptophyta</taxon>
        <taxon>Embryophyta</taxon>
        <taxon>Tracheophyta</taxon>
        <taxon>Spermatophyta</taxon>
        <taxon>Magnoliopsida</taxon>
        <taxon>eudicotyledons</taxon>
        <taxon>Gunneridae</taxon>
        <taxon>Pentapetalae</taxon>
        <taxon>asterids</taxon>
        <taxon>lamiids</taxon>
        <taxon>Gentianales</taxon>
        <taxon>Rubiaceae</taxon>
        <taxon>Ixoroideae</taxon>
        <taxon>Gardenieae complex</taxon>
        <taxon>Bertiereae - Coffeeae clade</taxon>
        <taxon>Coffeeae</taxon>
        <taxon>Coffea</taxon>
    </lineage>
</organism>
<reference evidence="2" key="1">
    <citation type="journal article" date="2025" name="Foods">
        <title>Unveiling the Microbial Signatures of Arabica Coffee Cherries: Insights into Ripeness Specific Diversity, Functional Traits, and Implications for Quality and Safety.</title>
        <authorList>
            <consortium name="RefSeq"/>
            <person name="Tenea G.N."/>
            <person name="Cifuentes V."/>
            <person name="Reyes P."/>
            <person name="Cevallos-Vallejos M."/>
        </authorList>
    </citation>
    <scope>NUCLEOTIDE SEQUENCE [LARGE SCALE GENOMIC DNA]</scope>
</reference>
<dbReference type="InterPro" id="IPR043502">
    <property type="entry name" value="DNA/RNA_pol_sf"/>
</dbReference>